<evidence type="ECO:0000313" key="1">
    <source>
        <dbReference type="EMBL" id="GAH52119.1"/>
    </source>
</evidence>
<feature type="non-terminal residue" evidence="1">
    <location>
        <position position="106"/>
    </location>
</feature>
<gene>
    <name evidence="1" type="ORF">S03H2_31927</name>
</gene>
<name>X1HE52_9ZZZZ</name>
<protein>
    <submittedName>
        <fullName evidence="1">Uncharacterized protein</fullName>
    </submittedName>
</protein>
<comment type="caution">
    <text evidence="1">The sequence shown here is derived from an EMBL/GenBank/DDBJ whole genome shotgun (WGS) entry which is preliminary data.</text>
</comment>
<organism evidence="1">
    <name type="scientific">marine sediment metagenome</name>
    <dbReference type="NCBI Taxonomy" id="412755"/>
    <lineage>
        <taxon>unclassified sequences</taxon>
        <taxon>metagenomes</taxon>
        <taxon>ecological metagenomes</taxon>
    </lineage>
</organism>
<dbReference type="AlphaFoldDB" id="X1HE52"/>
<reference evidence="1" key="1">
    <citation type="journal article" date="2014" name="Front. Microbiol.">
        <title>High frequency of phylogenetically diverse reductive dehalogenase-homologous genes in deep subseafloor sedimentary metagenomes.</title>
        <authorList>
            <person name="Kawai M."/>
            <person name="Futagami T."/>
            <person name="Toyoda A."/>
            <person name="Takaki Y."/>
            <person name="Nishi S."/>
            <person name="Hori S."/>
            <person name="Arai W."/>
            <person name="Tsubouchi T."/>
            <person name="Morono Y."/>
            <person name="Uchiyama I."/>
            <person name="Ito T."/>
            <person name="Fujiyama A."/>
            <person name="Inagaki F."/>
            <person name="Takami H."/>
        </authorList>
    </citation>
    <scope>NUCLEOTIDE SEQUENCE</scope>
    <source>
        <strain evidence="1">Expedition CK06-06</strain>
    </source>
</reference>
<proteinExistence type="predicted"/>
<sequence>MATITPSVLISDIRNKAGSVVFSSWKGRNYIRKYVIPGNPKTDDQKLIRRAFTDCVRCYQGLANDIQAFLDILGSDLQMSGFNRMMSTCIRKERDSMLHRIIPPNS</sequence>
<accession>X1HE52</accession>
<dbReference type="EMBL" id="BARU01019390">
    <property type="protein sequence ID" value="GAH52119.1"/>
    <property type="molecule type" value="Genomic_DNA"/>
</dbReference>